<dbReference type="OrthoDB" id="187335at2"/>
<organism evidence="2 3">
    <name type="scientific">Roseimicrobium gellanilyticum</name>
    <dbReference type="NCBI Taxonomy" id="748857"/>
    <lineage>
        <taxon>Bacteria</taxon>
        <taxon>Pseudomonadati</taxon>
        <taxon>Verrucomicrobiota</taxon>
        <taxon>Verrucomicrobiia</taxon>
        <taxon>Verrucomicrobiales</taxon>
        <taxon>Verrucomicrobiaceae</taxon>
        <taxon>Roseimicrobium</taxon>
    </lineage>
</organism>
<feature type="chain" id="PRO_5016702879" evidence="1">
    <location>
        <begin position="21"/>
        <end position="333"/>
    </location>
</feature>
<comment type="caution">
    <text evidence="2">The sequence shown here is derived from an EMBL/GenBank/DDBJ whole genome shotgun (WGS) entry which is preliminary data.</text>
</comment>
<evidence type="ECO:0000256" key="1">
    <source>
        <dbReference type="SAM" id="SignalP"/>
    </source>
</evidence>
<dbReference type="EMBL" id="QNRR01000003">
    <property type="protein sequence ID" value="RBP45175.1"/>
    <property type="molecule type" value="Genomic_DNA"/>
</dbReference>
<evidence type="ECO:0000313" key="2">
    <source>
        <dbReference type="EMBL" id="RBP45175.1"/>
    </source>
</evidence>
<gene>
    <name evidence="2" type="ORF">DES53_103172</name>
</gene>
<sequence>MKSVLPAFAALVLLFHPLSAAEPAAKPATLPAPEVKTVLKITPGKVIIPFDRMQRPWGELISLDFATRTGKFRRESNDEVVSFTVMPYAELLHHATNGDLQDFRVGERAIFRLHENEKGEWVWLTYIQDEMNMMNGHKEYFYVDTIDAAKKQVTCTWANFDKSFIREKGVVITTDADTRYWKAGLPAAFTDIKVGEKLRTKTHGVGKGKVRVAWEVFLDDESLAKFQSEQKAVHADRMKKEGAPGYVDEVNGATLKLTLFNEGSDVAKQLKVGKTVKVAPAGVDRKPSGEAVEGRVTELKANGRQQAVTLQTAAGKVPGGFQSKGLFRLWLNE</sequence>
<keyword evidence="1" id="KW-0732">Signal</keyword>
<protein>
    <submittedName>
        <fullName evidence="2">Uncharacterized protein</fullName>
    </submittedName>
</protein>
<dbReference type="Proteomes" id="UP000253426">
    <property type="component" value="Unassembled WGS sequence"/>
</dbReference>
<dbReference type="RefSeq" id="WP_113958306.1">
    <property type="nucleotide sequence ID" value="NZ_QNRR01000003.1"/>
</dbReference>
<feature type="signal peptide" evidence="1">
    <location>
        <begin position="1"/>
        <end position="20"/>
    </location>
</feature>
<dbReference type="AlphaFoldDB" id="A0A366HNV3"/>
<evidence type="ECO:0000313" key="3">
    <source>
        <dbReference type="Proteomes" id="UP000253426"/>
    </source>
</evidence>
<accession>A0A366HNV3</accession>
<keyword evidence="3" id="KW-1185">Reference proteome</keyword>
<reference evidence="2 3" key="1">
    <citation type="submission" date="2018-06" db="EMBL/GenBank/DDBJ databases">
        <title>Genomic Encyclopedia of Type Strains, Phase IV (KMG-IV): sequencing the most valuable type-strain genomes for metagenomic binning, comparative biology and taxonomic classification.</title>
        <authorList>
            <person name="Goeker M."/>
        </authorList>
    </citation>
    <scope>NUCLEOTIDE SEQUENCE [LARGE SCALE GENOMIC DNA]</scope>
    <source>
        <strain evidence="2 3">DSM 25532</strain>
    </source>
</reference>
<proteinExistence type="predicted"/>
<name>A0A366HNV3_9BACT</name>